<dbReference type="SMART" id="SM00267">
    <property type="entry name" value="GGDEF"/>
    <property type="match status" value="1"/>
</dbReference>
<dbReference type="EC" id="2.7.7.65" evidence="3"/>
<keyword evidence="3" id="KW-0808">Transferase</keyword>
<keyword evidence="4" id="KW-1185">Reference proteome</keyword>
<dbReference type="InterPro" id="IPR050469">
    <property type="entry name" value="Diguanylate_Cyclase"/>
</dbReference>
<dbReference type="Gene3D" id="3.30.70.270">
    <property type="match status" value="1"/>
</dbReference>
<dbReference type="PANTHER" id="PTHR45138">
    <property type="entry name" value="REGULATORY COMPONENTS OF SENSORY TRANSDUCTION SYSTEM"/>
    <property type="match status" value="1"/>
</dbReference>
<keyword evidence="1" id="KW-1133">Transmembrane helix</keyword>
<sequence>MARTAAGIYAGAAGIGLIENLLPAGQQLSVGVAFAALALALLAAVAGPRLPRPLLALLGPIGAAMIAMALAETREYGDGAILYVWPALWSAYFLGTRGAIAIVAWIGVVHGLALLSMPASHANIDRWVDVVVVVGVVAVVVRLLVARNERLVRTLEDQARVDPLTGLLNRRGFEERIELERRRAQRDRSSLAVATFDVDHFKAVNDVHGHDAGDRVLAWVARVLTEHVRGIDVVARLGGEEFVVLLPRTEADGALALGERVREALTTTPPLSGRDRAGVVRDLRVTISGGVAAAVAPADVQALLDAADRALYEAKRSGRDRVLPAAALVAA</sequence>
<dbReference type="SUPFAM" id="SSF55073">
    <property type="entry name" value="Nucleotide cyclase"/>
    <property type="match status" value="1"/>
</dbReference>
<feature type="transmembrane region" description="Helical" evidence="1">
    <location>
        <begin position="28"/>
        <end position="47"/>
    </location>
</feature>
<evidence type="ECO:0000313" key="4">
    <source>
        <dbReference type="Proteomes" id="UP001284601"/>
    </source>
</evidence>
<evidence type="ECO:0000256" key="1">
    <source>
        <dbReference type="SAM" id="Phobius"/>
    </source>
</evidence>
<comment type="caution">
    <text evidence="3">The sequence shown here is derived from an EMBL/GenBank/DDBJ whole genome shotgun (WGS) entry which is preliminary data.</text>
</comment>
<dbReference type="InterPro" id="IPR000160">
    <property type="entry name" value="GGDEF_dom"/>
</dbReference>
<evidence type="ECO:0000313" key="3">
    <source>
        <dbReference type="EMBL" id="MDW5593853.1"/>
    </source>
</evidence>
<evidence type="ECO:0000259" key="2">
    <source>
        <dbReference type="PROSITE" id="PS50887"/>
    </source>
</evidence>
<feature type="domain" description="GGDEF" evidence="2">
    <location>
        <begin position="189"/>
        <end position="327"/>
    </location>
</feature>
<dbReference type="EMBL" id="JAWSTH010000009">
    <property type="protein sequence ID" value="MDW5593853.1"/>
    <property type="molecule type" value="Genomic_DNA"/>
</dbReference>
<keyword evidence="1" id="KW-0472">Membrane</keyword>
<feature type="transmembrane region" description="Helical" evidence="1">
    <location>
        <begin position="54"/>
        <end position="71"/>
    </location>
</feature>
<feature type="transmembrane region" description="Helical" evidence="1">
    <location>
        <begin position="91"/>
        <end position="115"/>
    </location>
</feature>
<feature type="transmembrane region" description="Helical" evidence="1">
    <location>
        <begin position="127"/>
        <end position="145"/>
    </location>
</feature>
<dbReference type="InterPro" id="IPR043128">
    <property type="entry name" value="Rev_trsase/Diguanyl_cyclase"/>
</dbReference>
<protein>
    <submittedName>
        <fullName evidence="3">GGDEF domain-containing protein</fullName>
        <ecNumber evidence="3">2.7.7.65</ecNumber>
    </submittedName>
</protein>
<keyword evidence="3" id="KW-0548">Nucleotidyltransferase</keyword>
<dbReference type="RefSeq" id="WP_318596112.1">
    <property type="nucleotide sequence ID" value="NZ_JAWSTH010000009.1"/>
</dbReference>
<keyword evidence="1" id="KW-0812">Transmembrane</keyword>
<proteinExistence type="predicted"/>
<dbReference type="InterPro" id="IPR029787">
    <property type="entry name" value="Nucleotide_cyclase"/>
</dbReference>
<dbReference type="PANTHER" id="PTHR45138:SF9">
    <property type="entry name" value="DIGUANYLATE CYCLASE DGCM-RELATED"/>
    <property type="match status" value="1"/>
</dbReference>
<accession>A0ABU4HKK9</accession>
<reference evidence="4" key="1">
    <citation type="submission" date="2023-07" db="EMBL/GenBank/DDBJ databases">
        <title>Conexibacter stalactiti sp. nov., isolated from stalactites in a lava cave and emended description of the genus Conexibacter.</title>
        <authorList>
            <person name="Lee S.D."/>
        </authorList>
    </citation>
    <scope>NUCLEOTIDE SEQUENCE [LARGE SCALE GENOMIC DNA]</scope>
    <source>
        <strain evidence="4">KCTC 39840</strain>
    </source>
</reference>
<reference evidence="3 4" key="2">
    <citation type="submission" date="2023-10" db="EMBL/GenBank/DDBJ databases">
        <authorList>
            <person name="Han X.F."/>
        </authorList>
    </citation>
    <scope>NUCLEOTIDE SEQUENCE [LARGE SCALE GENOMIC DNA]</scope>
    <source>
        <strain evidence="3 4">KCTC 39840</strain>
    </source>
</reference>
<dbReference type="Proteomes" id="UP001284601">
    <property type="component" value="Unassembled WGS sequence"/>
</dbReference>
<dbReference type="NCBIfam" id="TIGR00254">
    <property type="entry name" value="GGDEF"/>
    <property type="match status" value="1"/>
</dbReference>
<dbReference type="CDD" id="cd01949">
    <property type="entry name" value="GGDEF"/>
    <property type="match status" value="1"/>
</dbReference>
<dbReference type="GO" id="GO:0052621">
    <property type="term" value="F:diguanylate cyclase activity"/>
    <property type="evidence" value="ECO:0007669"/>
    <property type="project" value="UniProtKB-EC"/>
</dbReference>
<gene>
    <name evidence="3" type="ORF">R7226_05880</name>
</gene>
<name>A0ABU4HKK9_9ACTN</name>
<dbReference type="PROSITE" id="PS50887">
    <property type="entry name" value="GGDEF"/>
    <property type="match status" value="1"/>
</dbReference>
<organism evidence="3 4">
    <name type="scientific">Conexibacter stalactiti</name>
    <dbReference type="NCBI Taxonomy" id="1940611"/>
    <lineage>
        <taxon>Bacteria</taxon>
        <taxon>Bacillati</taxon>
        <taxon>Actinomycetota</taxon>
        <taxon>Thermoleophilia</taxon>
        <taxon>Solirubrobacterales</taxon>
        <taxon>Conexibacteraceae</taxon>
        <taxon>Conexibacter</taxon>
    </lineage>
</organism>
<dbReference type="Pfam" id="PF00990">
    <property type="entry name" value="GGDEF"/>
    <property type="match status" value="1"/>
</dbReference>